<dbReference type="EMBL" id="UYYB01136570">
    <property type="protein sequence ID" value="VDM85132.1"/>
    <property type="molecule type" value="Genomic_DNA"/>
</dbReference>
<evidence type="ECO:0000256" key="1">
    <source>
        <dbReference type="SAM" id="MobiDB-lite"/>
    </source>
</evidence>
<evidence type="ECO:0000313" key="2">
    <source>
        <dbReference type="EMBL" id="VDM85132.1"/>
    </source>
</evidence>
<sequence>MMTREHSLRDCLSDPYADYFAKESLQQIMDPHQIHFNVSSTGSSKKLYEDDPSAAFHCGAPLFELPHSNPMNVLLYDMPPVSTGGKQSKNRRNILEFNNSS</sequence>
<dbReference type="OrthoDB" id="515401at2759"/>
<protein>
    <submittedName>
        <fullName evidence="2">Uncharacterized protein</fullName>
    </submittedName>
</protein>
<keyword evidence="3" id="KW-1185">Reference proteome</keyword>
<evidence type="ECO:0000313" key="3">
    <source>
        <dbReference type="Proteomes" id="UP000270094"/>
    </source>
</evidence>
<reference evidence="2 3" key="1">
    <citation type="submission" date="2018-11" db="EMBL/GenBank/DDBJ databases">
        <authorList>
            <consortium name="Pathogen Informatics"/>
        </authorList>
    </citation>
    <scope>NUCLEOTIDE SEQUENCE [LARGE SCALE GENOMIC DNA]</scope>
</reference>
<organism evidence="2 3">
    <name type="scientific">Strongylus vulgaris</name>
    <name type="common">Blood worm</name>
    <dbReference type="NCBI Taxonomy" id="40348"/>
    <lineage>
        <taxon>Eukaryota</taxon>
        <taxon>Metazoa</taxon>
        <taxon>Ecdysozoa</taxon>
        <taxon>Nematoda</taxon>
        <taxon>Chromadorea</taxon>
        <taxon>Rhabditida</taxon>
        <taxon>Rhabditina</taxon>
        <taxon>Rhabditomorpha</taxon>
        <taxon>Strongyloidea</taxon>
        <taxon>Strongylidae</taxon>
        <taxon>Strongylus</taxon>
    </lineage>
</organism>
<gene>
    <name evidence="2" type="ORF">SVUK_LOCUS20130</name>
</gene>
<name>A0A3P7M1C6_STRVU</name>
<accession>A0A3P7M1C6</accession>
<proteinExistence type="predicted"/>
<dbReference type="AlphaFoldDB" id="A0A3P7M1C6"/>
<dbReference type="Proteomes" id="UP000270094">
    <property type="component" value="Unassembled WGS sequence"/>
</dbReference>
<feature type="region of interest" description="Disordered" evidence="1">
    <location>
        <begin position="80"/>
        <end position="101"/>
    </location>
</feature>